<dbReference type="Proteomes" id="UP001164286">
    <property type="component" value="Unassembled WGS sequence"/>
</dbReference>
<feature type="region of interest" description="Disordered" evidence="7">
    <location>
        <begin position="754"/>
        <end position="783"/>
    </location>
</feature>
<dbReference type="FunFam" id="1.10.510.10:FF:001669">
    <property type="entry name" value="Serine/threonine-protein kinase"/>
    <property type="match status" value="1"/>
</dbReference>
<feature type="compositionally biased region" description="Basic and acidic residues" evidence="7">
    <location>
        <begin position="773"/>
        <end position="783"/>
    </location>
</feature>
<feature type="region of interest" description="Disordered" evidence="7">
    <location>
        <begin position="460"/>
        <end position="507"/>
    </location>
</feature>
<evidence type="ECO:0000313" key="11">
    <source>
        <dbReference type="Proteomes" id="UP001164286"/>
    </source>
</evidence>
<dbReference type="Pfam" id="PF00659">
    <property type="entry name" value="POLO_box"/>
    <property type="match status" value="2"/>
</dbReference>
<comment type="caution">
    <text evidence="10">The sequence shown here is derived from an EMBL/GenBank/DDBJ whole genome shotgun (WGS) entry which is preliminary data.</text>
</comment>
<sequence>MEKKEKVVPPSPPRVIRDETTGNAYRRVGFLGEGGFARVWEVTTIHGERKAVKVVNKDSIKSKKNKTKLWAEIKLHQMLTHPNIVTFEDCFEDDENVYMMLELCENGSLMDLLRKRRRYTEPEARVILVQLIAACQYMHQTNVIHRDLKLGNLFLDDQMNVKVGDFGLAALIEKPGDRKKTICGTPNYIAPEVLFDTVNGHSFEVDIWSVGVILYTLLIGKPPFQTKDVKAIYKRIKENRYDFPADKEISASAQDLITSILNPEPDKRPSLDAILRHSWFHDGPFPPFVPVTAHDSAPDFRRLTITESRRNLQAVYHKAKIGAPSEINTETGRIRTNLGPSIIQQERDFKYAVQPDSPLGALIKSARQPLVQGPSEIKDSALLRKLSAAGAQATLSPVRRGHAPRTTTVEAGPSRRHMAAVGEEEEDDAMGEELPPTRYDTAVRERELATQKIRIVSEMAASEQREEVQVRRPSPRKQPLGPATTVPSTRSAAAHSEHKSTGKGKAVDMAAKPETPGLFETVGVLLADAFAASDTDEGYRAPVDLQDPKPPQVFVASWLDYCTKYGMGWSMSDGTVGVHFNDSTSLALSPAKTHADHVYPEGNGHSRKNYLADSAPPELSNKFALLLKFQGYMADRLVGQMPYTYEDTGLTKGMTIVMRYLRMKHVIVFRLSNDVVQFNFYDHTKLILSEGGLVISFIDKSYNLWCWSLEELMWMKREEEQEGMDPREKKRVDGVLYKLHYAMDVLKKVHLHMGSSGNKKSSKAPTETQAPERAVRTAERPIR</sequence>
<dbReference type="InterPro" id="IPR008271">
    <property type="entry name" value="Ser/Thr_kinase_AS"/>
</dbReference>
<evidence type="ECO:0000256" key="1">
    <source>
        <dbReference type="ARBA" id="ARBA00022527"/>
    </source>
</evidence>
<accession>A0AA38LVS9</accession>
<dbReference type="GO" id="GO:0005737">
    <property type="term" value="C:cytoplasm"/>
    <property type="evidence" value="ECO:0007669"/>
    <property type="project" value="TreeGrafter"/>
</dbReference>
<dbReference type="PANTHER" id="PTHR24345">
    <property type="entry name" value="SERINE/THREONINE-PROTEIN KINASE PLK"/>
    <property type="match status" value="1"/>
</dbReference>
<keyword evidence="4" id="KW-0547">Nucleotide-binding</keyword>
<reference evidence="10" key="1">
    <citation type="journal article" date="2022" name="G3 (Bethesda)">
        <title>High quality genome of the basidiomycete yeast Dioszegia hungarica PDD-24b-2 isolated from cloud water.</title>
        <authorList>
            <person name="Jarrige D."/>
            <person name="Haridas S."/>
            <person name="Bleykasten-Grosshans C."/>
            <person name="Joly M."/>
            <person name="Nadalig T."/>
            <person name="Sancelme M."/>
            <person name="Vuilleumier S."/>
            <person name="Grigoriev I.V."/>
            <person name="Amato P."/>
            <person name="Bringel F."/>
        </authorList>
    </citation>
    <scope>NUCLEOTIDE SEQUENCE</scope>
    <source>
        <strain evidence="10">PDD-24b-2</strain>
    </source>
</reference>
<evidence type="ECO:0000256" key="2">
    <source>
        <dbReference type="ARBA" id="ARBA00022679"/>
    </source>
</evidence>
<dbReference type="PROSITE" id="PS00108">
    <property type="entry name" value="PROTEIN_KINASE_ST"/>
    <property type="match status" value="1"/>
</dbReference>
<dbReference type="GO" id="GO:0007052">
    <property type="term" value="P:mitotic spindle organization"/>
    <property type="evidence" value="ECO:0007669"/>
    <property type="project" value="TreeGrafter"/>
</dbReference>
<keyword evidence="2" id="KW-0808">Transferase</keyword>
<dbReference type="InterPro" id="IPR033701">
    <property type="entry name" value="POLO_box_1"/>
</dbReference>
<evidence type="ECO:0000256" key="5">
    <source>
        <dbReference type="ARBA" id="ARBA00022777"/>
    </source>
</evidence>
<keyword evidence="3" id="KW-0677">Repeat</keyword>
<protein>
    <submittedName>
        <fullName evidence="10">Kinase-like domain-containing protein</fullName>
    </submittedName>
</protein>
<dbReference type="AlphaFoldDB" id="A0AA38LVS9"/>
<keyword evidence="5 10" id="KW-0418">Kinase</keyword>
<dbReference type="EMBL" id="JAKWFO010000005">
    <property type="protein sequence ID" value="KAI9635954.1"/>
    <property type="molecule type" value="Genomic_DNA"/>
</dbReference>
<feature type="domain" description="POLO box" evidence="9">
    <location>
        <begin position="656"/>
        <end position="744"/>
    </location>
</feature>
<evidence type="ECO:0000256" key="6">
    <source>
        <dbReference type="ARBA" id="ARBA00022840"/>
    </source>
</evidence>
<feature type="domain" description="Protein kinase" evidence="8">
    <location>
        <begin position="25"/>
        <end position="280"/>
    </location>
</feature>
<dbReference type="RefSeq" id="XP_052945731.1">
    <property type="nucleotide sequence ID" value="XM_053089525.1"/>
</dbReference>
<dbReference type="GO" id="GO:0005524">
    <property type="term" value="F:ATP binding"/>
    <property type="evidence" value="ECO:0007669"/>
    <property type="project" value="UniProtKB-KW"/>
</dbReference>
<dbReference type="Gene3D" id="3.30.1120.30">
    <property type="entry name" value="POLO box domain"/>
    <property type="match status" value="2"/>
</dbReference>
<keyword evidence="1" id="KW-0723">Serine/threonine-protein kinase</keyword>
<dbReference type="GO" id="GO:0005634">
    <property type="term" value="C:nucleus"/>
    <property type="evidence" value="ECO:0007669"/>
    <property type="project" value="TreeGrafter"/>
</dbReference>
<feature type="domain" description="POLO box" evidence="9">
    <location>
        <begin position="554"/>
        <end position="635"/>
    </location>
</feature>
<evidence type="ECO:0000256" key="3">
    <source>
        <dbReference type="ARBA" id="ARBA00022737"/>
    </source>
</evidence>
<feature type="region of interest" description="Disordered" evidence="7">
    <location>
        <begin position="396"/>
        <end position="417"/>
    </location>
</feature>
<dbReference type="GO" id="GO:0000922">
    <property type="term" value="C:spindle pole"/>
    <property type="evidence" value="ECO:0007669"/>
    <property type="project" value="TreeGrafter"/>
</dbReference>
<dbReference type="GO" id="GO:0000776">
    <property type="term" value="C:kinetochore"/>
    <property type="evidence" value="ECO:0007669"/>
    <property type="project" value="TreeGrafter"/>
</dbReference>
<dbReference type="SUPFAM" id="SSF82615">
    <property type="entry name" value="Polo-box domain"/>
    <property type="match status" value="2"/>
</dbReference>
<evidence type="ECO:0000256" key="4">
    <source>
        <dbReference type="ARBA" id="ARBA00022741"/>
    </source>
</evidence>
<dbReference type="GO" id="GO:0005816">
    <property type="term" value="C:spindle pole body"/>
    <property type="evidence" value="ECO:0007669"/>
    <property type="project" value="TreeGrafter"/>
</dbReference>
<evidence type="ECO:0000259" key="8">
    <source>
        <dbReference type="PROSITE" id="PS50011"/>
    </source>
</evidence>
<evidence type="ECO:0000259" key="9">
    <source>
        <dbReference type="PROSITE" id="PS50078"/>
    </source>
</evidence>
<name>A0AA38LVS9_9TREE</name>
<dbReference type="GeneID" id="77728730"/>
<dbReference type="InterPro" id="IPR000719">
    <property type="entry name" value="Prot_kinase_dom"/>
</dbReference>
<dbReference type="CDD" id="cd13118">
    <property type="entry name" value="POLO_box_1"/>
    <property type="match status" value="1"/>
</dbReference>
<dbReference type="InterPro" id="IPR036947">
    <property type="entry name" value="POLO_box_dom_sf"/>
</dbReference>
<dbReference type="InterPro" id="IPR011009">
    <property type="entry name" value="Kinase-like_dom_sf"/>
</dbReference>
<dbReference type="GO" id="GO:0004674">
    <property type="term" value="F:protein serine/threonine kinase activity"/>
    <property type="evidence" value="ECO:0007669"/>
    <property type="project" value="UniProtKB-KW"/>
</dbReference>
<gene>
    <name evidence="10" type="ORF">MKK02DRAFT_36933</name>
</gene>
<evidence type="ECO:0000313" key="10">
    <source>
        <dbReference type="EMBL" id="KAI9635954.1"/>
    </source>
</evidence>
<dbReference type="PANTHER" id="PTHR24345:SF0">
    <property type="entry name" value="CELL CYCLE SERINE_THREONINE-PROTEIN KINASE CDC5_MSD2"/>
    <property type="match status" value="1"/>
</dbReference>
<evidence type="ECO:0000256" key="7">
    <source>
        <dbReference type="SAM" id="MobiDB-lite"/>
    </source>
</evidence>
<proteinExistence type="predicted"/>
<dbReference type="CDD" id="cd14099">
    <property type="entry name" value="STKc_PLK"/>
    <property type="match status" value="1"/>
</dbReference>
<keyword evidence="6" id="KW-0067">ATP-binding</keyword>
<dbReference type="InterPro" id="IPR033695">
    <property type="entry name" value="POLO_box_2"/>
</dbReference>
<dbReference type="CDD" id="cd13117">
    <property type="entry name" value="POLO_box_2"/>
    <property type="match status" value="1"/>
</dbReference>
<dbReference type="PROSITE" id="PS50011">
    <property type="entry name" value="PROTEIN_KINASE_DOM"/>
    <property type="match status" value="1"/>
</dbReference>
<dbReference type="InterPro" id="IPR000959">
    <property type="entry name" value="POLO_box_dom"/>
</dbReference>
<organism evidence="10 11">
    <name type="scientific">Dioszegia hungarica</name>
    <dbReference type="NCBI Taxonomy" id="4972"/>
    <lineage>
        <taxon>Eukaryota</taxon>
        <taxon>Fungi</taxon>
        <taxon>Dikarya</taxon>
        <taxon>Basidiomycota</taxon>
        <taxon>Agaricomycotina</taxon>
        <taxon>Tremellomycetes</taxon>
        <taxon>Tremellales</taxon>
        <taxon>Bulleribasidiaceae</taxon>
        <taxon>Dioszegia</taxon>
    </lineage>
</organism>
<dbReference type="FunFam" id="3.30.200.20:FF:000091">
    <property type="entry name" value="Serine/threonine-protein kinase PLK"/>
    <property type="match status" value="1"/>
</dbReference>
<dbReference type="Pfam" id="PF00069">
    <property type="entry name" value="Pkinase"/>
    <property type="match status" value="1"/>
</dbReference>
<keyword evidence="11" id="KW-1185">Reference proteome</keyword>
<dbReference type="PROSITE" id="PS50078">
    <property type="entry name" value="POLO_BOX"/>
    <property type="match status" value="2"/>
</dbReference>
<dbReference type="SUPFAM" id="SSF56112">
    <property type="entry name" value="Protein kinase-like (PK-like)"/>
    <property type="match status" value="1"/>
</dbReference>
<feature type="compositionally biased region" description="Polar residues" evidence="7">
    <location>
        <begin position="755"/>
        <end position="769"/>
    </location>
</feature>
<dbReference type="Gene3D" id="1.10.510.10">
    <property type="entry name" value="Transferase(Phosphotransferase) domain 1"/>
    <property type="match status" value="1"/>
</dbReference>
<dbReference type="SMART" id="SM00220">
    <property type="entry name" value="S_TKc"/>
    <property type="match status" value="1"/>
</dbReference>